<name>A0A8K0CJH1_IGNLU</name>
<dbReference type="Proteomes" id="UP000801492">
    <property type="component" value="Unassembled WGS sequence"/>
</dbReference>
<keyword evidence="3" id="KW-1185">Reference proteome</keyword>
<gene>
    <name evidence="2" type="ORF">ILUMI_17808</name>
</gene>
<proteinExistence type="predicted"/>
<comment type="caution">
    <text evidence="2">The sequence shown here is derived from an EMBL/GenBank/DDBJ whole genome shotgun (WGS) entry which is preliminary data.</text>
</comment>
<dbReference type="OrthoDB" id="8192537at2759"/>
<evidence type="ECO:0000313" key="2">
    <source>
        <dbReference type="EMBL" id="KAF2888365.1"/>
    </source>
</evidence>
<reference evidence="2" key="1">
    <citation type="submission" date="2019-08" db="EMBL/GenBank/DDBJ databases">
        <title>The genome of the North American firefly Photinus pyralis.</title>
        <authorList>
            <consortium name="Photinus pyralis genome working group"/>
            <person name="Fallon T.R."/>
            <person name="Sander Lower S.E."/>
            <person name="Weng J.-K."/>
        </authorList>
    </citation>
    <scope>NUCLEOTIDE SEQUENCE</scope>
    <source>
        <strain evidence="2">TRF0915ILg1</strain>
        <tissue evidence="2">Whole body</tissue>
    </source>
</reference>
<accession>A0A8K0CJH1</accession>
<evidence type="ECO:0000313" key="3">
    <source>
        <dbReference type="Proteomes" id="UP000801492"/>
    </source>
</evidence>
<feature type="coiled-coil region" evidence="1">
    <location>
        <begin position="24"/>
        <end position="51"/>
    </location>
</feature>
<evidence type="ECO:0000256" key="1">
    <source>
        <dbReference type="SAM" id="Coils"/>
    </source>
</evidence>
<dbReference type="EMBL" id="VTPC01077926">
    <property type="protein sequence ID" value="KAF2888365.1"/>
    <property type="molecule type" value="Genomic_DNA"/>
</dbReference>
<sequence length="333" mass="39088">MGSADKNKVLLKLYAMHVAHELKTRKTHLNIKQLQKNVHKMENEIFATLRSMNTLPQVINYLKLQQKEAGLTKGIEYIHKTINVMQESNEKQTSLEIFKEKASLLEENILAKISSVEHKCNVFKQVYDLMTQSRNETCMLARKLGQFTLDFNWTLPLNSNLSLMEMETFLEFPVEYNRKATVGDKKIFFHDLPINYIPYQDDLDSNALHMLVSLLQNPCSPAETLLIDIIRTRTKMNQYKSLRYVSENSETNRYTLEELRNQESYITYALEKLNSIIQTASSNEAMNISRNVKEVIHLWTEMPIKHFISAKRLFNGLPYSHYERLYENFYNQL</sequence>
<keyword evidence="1" id="KW-0175">Coiled coil</keyword>
<dbReference type="AlphaFoldDB" id="A0A8K0CJH1"/>
<protein>
    <submittedName>
        <fullName evidence="2">Uncharacterized protein</fullName>
    </submittedName>
</protein>
<organism evidence="2 3">
    <name type="scientific">Ignelater luminosus</name>
    <name type="common">Cucubano</name>
    <name type="synonym">Pyrophorus luminosus</name>
    <dbReference type="NCBI Taxonomy" id="2038154"/>
    <lineage>
        <taxon>Eukaryota</taxon>
        <taxon>Metazoa</taxon>
        <taxon>Ecdysozoa</taxon>
        <taxon>Arthropoda</taxon>
        <taxon>Hexapoda</taxon>
        <taxon>Insecta</taxon>
        <taxon>Pterygota</taxon>
        <taxon>Neoptera</taxon>
        <taxon>Endopterygota</taxon>
        <taxon>Coleoptera</taxon>
        <taxon>Polyphaga</taxon>
        <taxon>Elateriformia</taxon>
        <taxon>Elateroidea</taxon>
        <taxon>Elateridae</taxon>
        <taxon>Agrypninae</taxon>
        <taxon>Pyrophorini</taxon>
        <taxon>Ignelater</taxon>
    </lineage>
</organism>